<accession>A0ABY6G589</accession>
<dbReference type="RefSeq" id="WP_263595337.1">
    <property type="nucleotide sequence ID" value="NZ_CP107020.1"/>
</dbReference>
<feature type="region of interest" description="Disordered" evidence="1">
    <location>
        <begin position="158"/>
        <end position="187"/>
    </location>
</feature>
<gene>
    <name evidence="3" type="ORF">BRM3_07020</name>
</gene>
<proteinExistence type="predicted"/>
<reference evidence="3" key="1">
    <citation type="submission" date="2022-10" db="EMBL/GenBank/DDBJ databases">
        <title>Whole-Genome Sequencing of Brachybacterium huguangmaarense BRM-3, Isolated from Betula schmidtii.</title>
        <authorList>
            <person name="Haam D."/>
        </authorList>
    </citation>
    <scope>NUCLEOTIDE SEQUENCE</scope>
    <source>
        <strain evidence="3">BRM-3</strain>
    </source>
</reference>
<evidence type="ECO:0008006" key="5">
    <source>
        <dbReference type="Google" id="ProtNLM"/>
    </source>
</evidence>
<dbReference type="PROSITE" id="PS51257">
    <property type="entry name" value="PROKAR_LIPOPROTEIN"/>
    <property type="match status" value="1"/>
</dbReference>
<dbReference type="EMBL" id="CP107020">
    <property type="protein sequence ID" value="UYG18144.1"/>
    <property type="molecule type" value="Genomic_DNA"/>
</dbReference>
<evidence type="ECO:0000256" key="1">
    <source>
        <dbReference type="SAM" id="MobiDB-lite"/>
    </source>
</evidence>
<protein>
    <recommendedName>
        <fullName evidence="5">DNA modification methylase</fullName>
    </recommendedName>
</protein>
<organism evidence="3 4">
    <name type="scientific">Brachybacterium huguangmaarense</name>
    <dbReference type="NCBI Taxonomy" id="1652028"/>
    <lineage>
        <taxon>Bacteria</taxon>
        <taxon>Bacillati</taxon>
        <taxon>Actinomycetota</taxon>
        <taxon>Actinomycetes</taxon>
        <taxon>Micrococcales</taxon>
        <taxon>Dermabacteraceae</taxon>
        <taxon>Brachybacterium</taxon>
    </lineage>
</organism>
<evidence type="ECO:0000256" key="2">
    <source>
        <dbReference type="SAM" id="SignalP"/>
    </source>
</evidence>
<feature type="chain" id="PRO_5045111102" description="DNA modification methylase" evidence="2">
    <location>
        <begin position="30"/>
        <end position="187"/>
    </location>
</feature>
<name>A0ABY6G589_9MICO</name>
<keyword evidence="2" id="KW-0732">Signal</keyword>
<feature type="compositionally biased region" description="Low complexity" evidence="1">
    <location>
        <begin position="164"/>
        <end position="187"/>
    </location>
</feature>
<keyword evidence="4" id="KW-1185">Reference proteome</keyword>
<sequence>MKIVRRPRRFALSVAAVALALTASGCAYFNDTQTHDFYQAADGTNANETGLGVRNAVLVVDDAGNGTLYATAVNNTDQDGTVELSGAYEGATVFSTSVEVPAGGTVALGGEGDQSVTATAVEAPAGSIMQLTVTASGQETTTVSLPVLDESLAYYRTAEQGGESTTPAVAPTESATAAADETSSSQG</sequence>
<dbReference type="Proteomes" id="UP001164305">
    <property type="component" value="Chromosome"/>
</dbReference>
<evidence type="ECO:0000313" key="3">
    <source>
        <dbReference type="EMBL" id="UYG18144.1"/>
    </source>
</evidence>
<evidence type="ECO:0000313" key="4">
    <source>
        <dbReference type="Proteomes" id="UP001164305"/>
    </source>
</evidence>
<feature type="signal peptide" evidence="2">
    <location>
        <begin position="1"/>
        <end position="29"/>
    </location>
</feature>